<accession>A0A517M0N8</accession>
<dbReference type="Pfam" id="PF07585">
    <property type="entry name" value="BBP7"/>
    <property type="match status" value="1"/>
</dbReference>
<dbReference type="Proteomes" id="UP000319557">
    <property type="component" value="Chromosome"/>
</dbReference>
<dbReference type="EMBL" id="CP036261">
    <property type="protein sequence ID" value="QDS88399.1"/>
    <property type="molecule type" value="Genomic_DNA"/>
</dbReference>
<evidence type="ECO:0000256" key="1">
    <source>
        <dbReference type="SAM" id="MobiDB-lite"/>
    </source>
</evidence>
<protein>
    <recommendedName>
        <fullName evidence="5">Legionella pneumophila major outer membrane protein</fullName>
    </recommendedName>
</protein>
<evidence type="ECO:0000313" key="4">
    <source>
        <dbReference type="Proteomes" id="UP000319557"/>
    </source>
</evidence>
<evidence type="ECO:0008006" key="5">
    <source>
        <dbReference type="Google" id="ProtNLM"/>
    </source>
</evidence>
<reference evidence="3 4" key="1">
    <citation type="submission" date="2019-02" db="EMBL/GenBank/DDBJ databases">
        <title>Deep-cultivation of Planctomycetes and their phenomic and genomic characterization uncovers novel biology.</title>
        <authorList>
            <person name="Wiegand S."/>
            <person name="Jogler M."/>
            <person name="Boedeker C."/>
            <person name="Pinto D."/>
            <person name="Vollmers J."/>
            <person name="Rivas-Marin E."/>
            <person name="Kohn T."/>
            <person name="Peeters S.H."/>
            <person name="Heuer A."/>
            <person name="Rast P."/>
            <person name="Oberbeckmann S."/>
            <person name="Bunk B."/>
            <person name="Jeske O."/>
            <person name="Meyerdierks A."/>
            <person name="Storesund J.E."/>
            <person name="Kallscheuer N."/>
            <person name="Luecker S."/>
            <person name="Lage O.M."/>
            <person name="Pohl T."/>
            <person name="Merkel B.J."/>
            <person name="Hornburger P."/>
            <person name="Mueller R.-W."/>
            <person name="Bruemmer F."/>
            <person name="Labrenz M."/>
            <person name="Spormann A.M."/>
            <person name="Op den Camp H."/>
            <person name="Overmann J."/>
            <person name="Amann R."/>
            <person name="Jetten M.S.M."/>
            <person name="Mascher T."/>
            <person name="Medema M.H."/>
            <person name="Devos D.P."/>
            <person name="Kaster A.-K."/>
            <person name="Ovreas L."/>
            <person name="Rohde M."/>
            <person name="Galperin M.Y."/>
            <person name="Jogler C."/>
        </authorList>
    </citation>
    <scope>NUCLEOTIDE SEQUENCE [LARGE SCALE GENOMIC DNA]</scope>
    <source>
        <strain evidence="3 4">EC9</strain>
    </source>
</reference>
<feature type="compositionally biased region" description="Polar residues" evidence="1">
    <location>
        <begin position="131"/>
        <end position="169"/>
    </location>
</feature>
<dbReference type="InterPro" id="IPR011446">
    <property type="entry name" value="BBP7"/>
</dbReference>
<name>A0A517M0N8_9BACT</name>
<keyword evidence="4" id="KW-1185">Reference proteome</keyword>
<sequence precursor="true">MVNAVSFRRLIYTTLVFSTCFALSLPADADWEAGKYWMSHSDTFSSPSISEAALPPRYLGDAVAANSGESLSTPPDAPAPATDKTLPPPASFDPATIPRLSELEAKVLETQVLTEAQIQALLAPTRNQYLSPSSSAQGNSCEVNGTCPPSETTTPVGSSTQSGTCNTADSCPPPRSRLLPRLPSIQITKAPSATNCPPIAAPCNPRCWAHAEVLSWRLQGDRLPILVTTSPLGTAQADAGILGLPTTVPIFGGDRFDTDSRLGGRLNVGRWLRRAEGIAVEADFSFLPKEDETHTFVSAGATTLARPFYDVNPAVDAEAADLIAFDGVVGGRLTIEMESELYTGSLGMRAVSLRFSNAKTGRRVDWLSGFRYFRLAESLQIDDLRTAVATHASPYGTLDVGTTFASHDHFKTENDFYGYDLGVSIQKERGRWLLRSQAKVALGVNHQVVENDGQRTITPTVGAAVTERGGLLTGQGNDGQVSQQRFAVLPEARIELGYQVTKHLRATAGYQFLYLTEAVRPGSQVDRAANSSLLDAAVADAGPVRPGPLFESDNVYVHGGTFGLQFSY</sequence>
<feature type="region of interest" description="Disordered" evidence="1">
    <location>
        <begin position="131"/>
        <end position="178"/>
    </location>
</feature>
<proteinExistence type="predicted"/>
<organism evidence="3 4">
    <name type="scientific">Rosistilla ulvae</name>
    <dbReference type="NCBI Taxonomy" id="1930277"/>
    <lineage>
        <taxon>Bacteria</taxon>
        <taxon>Pseudomonadati</taxon>
        <taxon>Planctomycetota</taxon>
        <taxon>Planctomycetia</taxon>
        <taxon>Pirellulales</taxon>
        <taxon>Pirellulaceae</taxon>
        <taxon>Rosistilla</taxon>
    </lineage>
</organism>
<evidence type="ECO:0000256" key="2">
    <source>
        <dbReference type="SAM" id="SignalP"/>
    </source>
</evidence>
<keyword evidence="2" id="KW-0732">Signal</keyword>
<evidence type="ECO:0000313" key="3">
    <source>
        <dbReference type="EMBL" id="QDS88399.1"/>
    </source>
</evidence>
<dbReference type="KEGG" id="ruv:EC9_25890"/>
<dbReference type="OrthoDB" id="246552at2"/>
<dbReference type="RefSeq" id="WP_145345603.1">
    <property type="nucleotide sequence ID" value="NZ_CP036261.1"/>
</dbReference>
<feature type="signal peptide" evidence="2">
    <location>
        <begin position="1"/>
        <end position="29"/>
    </location>
</feature>
<feature type="region of interest" description="Disordered" evidence="1">
    <location>
        <begin position="66"/>
        <end position="95"/>
    </location>
</feature>
<feature type="chain" id="PRO_5021756168" description="Legionella pneumophila major outer membrane protein" evidence="2">
    <location>
        <begin position="30"/>
        <end position="568"/>
    </location>
</feature>
<dbReference type="AlphaFoldDB" id="A0A517M0N8"/>
<gene>
    <name evidence="3" type="ORF">EC9_25890</name>
</gene>